<dbReference type="PANTHER" id="PTHR18964:SF149">
    <property type="entry name" value="BIFUNCTIONAL UDP-N-ACETYLGLUCOSAMINE 2-EPIMERASE_N-ACETYLMANNOSAMINE KINASE"/>
    <property type="match status" value="1"/>
</dbReference>
<dbReference type="InterPro" id="IPR036388">
    <property type="entry name" value="WH-like_DNA-bd_sf"/>
</dbReference>
<keyword evidence="5" id="KW-1185">Reference proteome</keyword>
<name>A0A1M4U5N0_9FIRM</name>
<dbReference type="Gene3D" id="3.30.420.40">
    <property type="match status" value="2"/>
</dbReference>
<keyword evidence="4" id="KW-0808">Transferase</keyword>
<comment type="similarity">
    <text evidence="2">Belongs to the ROK (NagC/XylR) family.</text>
</comment>
<dbReference type="STRING" id="1120975.SAMN02746064_00647"/>
<sequence length="391" mass="44441">MLKLENKGKSQTKSRNKIKVFNYIWEKESVSRTDISKELKISAPSVTRIVNSLIKDKFIKEVGSIKTSVGRSPVKLEVNKNARYIIGISITKSKIHIVLTNLGREILYKETEKLNISKEEDLLRTIESKVDNLLADAKVDSKKILGIGVATTGVVDFDNGIIEVWPPDKSIKNIMVKQYLESKYKIFVRVDNNINVLLFGEYWFKDHLNGERVEDLVCVFCGEGVGSSILINGQIIRGYNNNAGEIAHMKIEQNGKLCTCGQNGCLEAYISIPSMENDYNRLTLKADSFEEICLKANQDDKIAKKILHEALSKLAIAISNINVLINPEMLIVSGDIFEYFEEAMEYLKSEAEKNNFNVKLNELKWSKKPRREFMIEFNATALIYEEILKID</sequence>
<dbReference type="Proteomes" id="UP000184251">
    <property type="component" value="Unassembled WGS sequence"/>
</dbReference>
<dbReference type="AlphaFoldDB" id="A0A1M4U5N0"/>
<dbReference type="InterPro" id="IPR043129">
    <property type="entry name" value="ATPase_NBD"/>
</dbReference>
<proteinExistence type="inferred from homology"/>
<dbReference type="EMBL" id="FQTU01000003">
    <property type="protein sequence ID" value="SHE51847.1"/>
    <property type="molecule type" value="Genomic_DNA"/>
</dbReference>
<evidence type="ECO:0000256" key="1">
    <source>
        <dbReference type="ARBA" id="ARBA00002486"/>
    </source>
</evidence>
<dbReference type="GO" id="GO:0042732">
    <property type="term" value="P:D-xylose metabolic process"/>
    <property type="evidence" value="ECO:0007669"/>
    <property type="project" value="UniProtKB-KW"/>
</dbReference>
<dbReference type="InterPro" id="IPR036390">
    <property type="entry name" value="WH_DNA-bd_sf"/>
</dbReference>
<dbReference type="GO" id="GO:0016301">
    <property type="term" value="F:kinase activity"/>
    <property type="evidence" value="ECO:0007669"/>
    <property type="project" value="UniProtKB-KW"/>
</dbReference>
<evidence type="ECO:0000313" key="4">
    <source>
        <dbReference type="EMBL" id="SHE51847.1"/>
    </source>
</evidence>
<dbReference type="InterPro" id="IPR000600">
    <property type="entry name" value="ROK"/>
</dbReference>
<evidence type="ECO:0000256" key="2">
    <source>
        <dbReference type="ARBA" id="ARBA00006479"/>
    </source>
</evidence>
<dbReference type="SUPFAM" id="SSF46785">
    <property type="entry name" value="Winged helix' DNA-binding domain"/>
    <property type="match status" value="1"/>
</dbReference>
<comment type="function">
    <text evidence="1">Transcriptional repressor of xylose-utilizing enzymes.</text>
</comment>
<evidence type="ECO:0000313" key="5">
    <source>
        <dbReference type="Proteomes" id="UP000184251"/>
    </source>
</evidence>
<dbReference type="Pfam" id="PF00480">
    <property type="entry name" value="ROK"/>
    <property type="match status" value="1"/>
</dbReference>
<organism evidence="4 5">
    <name type="scientific">Alkalibacter saccharofermentans DSM 14828</name>
    <dbReference type="NCBI Taxonomy" id="1120975"/>
    <lineage>
        <taxon>Bacteria</taxon>
        <taxon>Bacillati</taxon>
        <taxon>Bacillota</taxon>
        <taxon>Clostridia</taxon>
        <taxon>Eubacteriales</taxon>
        <taxon>Eubacteriaceae</taxon>
        <taxon>Alkalibacter</taxon>
    </lineage>
</organism>
<dbReference type="OrthoDB" id="9810372at2"/>
<dbReference type="Gene3D" id="1.10.10.10">
    <property type="entry name" value="Winged helix-like DNA-binding domain superfamily/Winged helix DNA-binding domain"/>
    <property type="match status" value="1"/>
</dbReference>
<dbReference type="Pfam" id="PF13412">
    <property type="entry name" value="HTH_24"/>
    <property type="match status" value="1"/>
</dbReference>
<keyword evidence="3" id="KW-0119">Carbohydrate metabolism</keyword>
<dbReference type="RefSeq" id="WP_073269646.1">
    <property type="nucleotide sequence ID" value="NZ_FQTU01000003.1"/>
</dbReference>
<dbReference type="SUPFAM" id="SSF53067">
    <property type="entry name" value="Actin-like ATPase domain"/>
    <property type="match status" value="1"/>
</dbReference>
<gene>
    <name evidence="4" type="ORF">SAMN02746064_00647</name>
</gene>
<accession>A0A1M4U5N0</accession>
<reference evidence="4 5" key="1">
    <citation type="submission" date="2016-11" db="EMBL/GenBank/DDBJ databases">
        <authorList>
            <person name="Jaros S."/>
            <person name="Januszkiewicz K."/>
            <person name="Wedrychowicz H."/>
        </authorList>
    </citation>
    <scope>NUCLEOTIDE SEQUENCE [LARGE SCALE GENOMIC DNA]</scope>
    <source>
        <strain evidence="4 5">DSM 14828</strain>
    </source>
</reference>
<dbReference type="PANTHER" id="PTHR18964">
    <property type="entry name" value="ROK (REPRESSOR, ORF, KINASE) FAMILY"/>
    <property type="match status" value="1"/>
</dbReference>
<keyword evidence="4" id="KW-0418">Kinase</keyword>
<evidence type="ECO:0000256" key="3">
    <source>
        <dbReference type="ARBA" id="ARBA00022629"/>
    </source>
</evidence>
<keyword evidence="3" id="KW-0859">Xylose metabolism</keyword>
<protein>
    <submittedName>
        <fullName evidence="4">Sugar kinase of the NBD/HSP70 family, may contain an N-terminal HTH domain</fullName>
    </submittedName>
</protein>